<gene>
    <name evidence="1" type="ORF">BO79DRAFT_331</name>
</gene>
<sequence>MKPTNWLGLRRPGWPGHLNARYPCLGRSFGVLTARKDCLYVQFTKFRTARHRQAWASFKSESGTAFSQPLGQISARCPRLNGCYDRQRQRDSMPWAGSVSLIGSHIENSMMTRLNKSNIRGWSHFLNRCFAALLLSLALPEGLTAEPCFVQVAVAMLRCNAKWRISRLDLSALVVR</sequence>
<organism evidence="1 2">
    <name type="scientific">Aspergillus costaricaensis CBS 115574</name>
    <dbReference type="NCBI Taxonomy" id="1448317"/>
    <lineage>
        <taxon>Eukaryota</taxon>
        <taxon>Fungi</taxon>
        <taxon>Dikarya</taxon>
        <taxon>Ascomycota</taxon>
        <taxon>Pezizomycotina</taxon>
        <taxon>Eurotiomycetes</taxon>
        <taxon>Eurotiomycetidae</taxon>
        <taxon>Eurotiales</taxon>
        <taxon>Aspergillaceae</taxon>
        <taxon>Aspergillus</taxon>
        <taxon>Aspergillus subgen. Circumdati</taxon>
    </lineage>
</organism>
<reference evidence="1" key="1">
    <citation type="submission" date="2018-02" db="EMBL/GenBank/DDBJ databases">
        <title>The genomes of Aspergillus section Nigri reveals drivers in fungal speciation.</title>
        <authorList>
            <consortium name="DOE Joint Genome Institute"/>
            <person name="Vesth T.C."/>
            <person name="Nybo J."/>
            <person name="Theobald S."/>
            <person name="Brandl J."/>
            <person name="Frisvad J.C."/>
            <person name="Nielsen K.F."/>
            <person name="Lyhne E.K."/>
            <person name="Kogle M.E."/>
            <person name="Kuo A."/>
            <person name="Riley R."/>
            <person name="Clum A."/>
            <person name="Nolan M."/>
            <person name="Lipzen A."/>
            <person name="Salamov A."/>
            <person name="Henrissat B."/>
            <person name="Wiebenga A."/>
            <person name="De vries R.P."/>
            <person name="Grigoriev I.V."/>
            <person name="Mortensen U.H."/>
            <person name="Andersen M.R."/>
            <person name="Baker S.E."/>
        </authorList>
    </citation>
    <scope>NUCLEOTIDE SEQUENCE</scope>
    <source>
        <strain evidence="1">CBS 115574</strain>
    </source>
</reference>
<name>A0ACD1IWE5_9EURO</name>
<accession>A0ACD1IWE5</accession>
<evidence type="ECO:0000313" key="1">
    <source>
        <dbReference type="EMBL" id="RAK94043.1"/>
    </source>
</evidence>
<dbReference type="Proteomes" id="UP000249748">
    <property type="component" value="Unassembled WGS sequence"/>
</dbReference>
<keyword evidence="2" id="KW-1185">Reference proteome</keyword>
<proteinExistence type="predicted"/>
<dbReference type="EMBL" id="KZ824535">
    <property type="protein sequence ID" value="RAK94043.1"/>
    <property type="molecule type" value="Genomic_DNA"/>
</dbReference>
<protein>
    <submittedName>
        <fullName evidence="1">Uncharacterized protein</fullName>
    </submittedName>
</protein>
<evidence type="ECO:0000313" key="2">
    <source>
        <dbReference type="Proteomes" id="UP000249748"/>
    </source>
</evidence>